<dbReference type="WBParaSite" id="jg8810">
    <property type="protein sequence ID" value="jg8810"/>
    <property type="gene ID" value="jg8810"/>
</dbReference>
<dbReference type="Gene3D" id="2.60.40.3330">
    <property type="match status" value="1"/>
</dbReference>
<evidence type="ECO:0000313" key="6">
    <source>
        <dbReference type="WBParaSite" id="jg8810"/>
    </source>
</evidence>
<evidence type="ECO:0000256" key="1">
    <source>
        <dbReference type="ARBA" id="ARBA00004613"/>
    </source>
</evidence>
<dbReference type="GO" id="GO:0005576">
    <property type="term" value="C:extracellular region"/>
    <property type="evidence" value="ECO:0007669"/>
    <property type="project" value="UniProtKB-SubCell"/>
</dbReference>
<dbReference type="Pfam" id="PF01060">
    <property type="entry name" value="TTR-52"/>
    <property type="match status" value="1"/>
</dbReference>
<organism evidence="5 6">
    <name type="scientific">Ditylenchus dipsaci</name>
    <dbReference type="NCBI Taxonomy" id="166011"/>
    <lineage>
        <taxon>Eukaryota</taxon>
        <taxon>Metazoa</taxon>
        <taxon>Ecdysozoa</taxon>
        <taxon>Nematoda</taxon>
        <taxon>Chromadorea</taxon>
        <taxon>Rhabditida</taxon>
        <taxon>Tylenchina</taxon>
        <taxon>Tylenchomorpha</taxon>
        <taxon>Sphaerularioidea</taxon>
        <taxon>Anguinidae</taxon>
        <taxon>Anguininae</taxon>
        <taxon>Ditylenchus</taxon>
    </lineage>
</organism>
<name>A0A915ERU3_9BILA</name>
<keyword evidence="3" id="KW-0964">Secreted</keyword>
<accession>A0A915ERU3</accession>
<dbReference type="InterPro" id="IPR038479">
    <property type="entry name" value="Transthyretin-like_sf"/>
</dbReference>
<keyword evidence="4" id="KW-0732">Signal</keyword>
<proteinExistence type="inferred from homology"/>
<dbReference type="PANTHER" id="PTHR21700:SF44">
    <property type="entry name" value="TRANSTHYRETIN-LIKE FAMILY PROTEIN"/>
    <property type="match status" value="1"/>
</dbReference>
<protein>
    <submittedName>
        <fullName evidence="6">Transthyretin-like family protein</fullName>
    </submittedName>
</protein>
<evidence type="ECO:0000256" key="3">
    <source>
        <dbReference type="ARBA" id="ARBA00022525"/>
    </source>
</evidence>
<keyword evidence="5" id="KW-1185">Reference proteome</keyword>
<evidence type="ECO:0000256" key="4">
    <source>
        <dbReference type="ARBA" id="ARBA00022729"/>
    </source>
</evidence>
<evidence type="ECO:0000256" key="2">
    <source>
        <dbReference type="ARBA" id="ARBA00010112"/>
    </source>
</evidence>
<dbReference type="GO" id="GO:0009986">
    <property type="term" value="C:cell surface"/>
    <property type="evidence" value="ECO:0007669"/>
    <property type="project" value="InterPro"/>
</dbReference>
<dbReference type="PANTHER" id="PTHR21700">
    <property type="entry name" value="TRANSTHYRETIN-LIKE FAMILY PROTEIN-RELATED"/>
    <property type="match status" value="1"/>
</dbReference>
<dbReference type="AlphaFoldDB" id="A0A915ERU3"/>
<comment type="subcellular location">
    <subcellularLocation>
        <location evidence="1">Secreted</location>
    </subcellularLocation>
</comment>
<comment type="similarity">
    <text evidence="2">Belongs to the nematode transthyretin-like family.</text>
</comment>
<dbReference type="InterPro" id="IPR001534">
    <property type="entry name" value="Transthyretin-like"/>
</dbReference>
<reference evidence="6" key="1">
    <citation type="submission" date="2022-11" db="UniProtKB">
        <authorList>
            <consortium name="WormBaseParasite"/>
        </authorList>
    </citation>
    <scope>IDENTIFICATION</scope>
</reference>
<dbReference type="Proteomes" id="UP000887574">
    <property type="component" value="Unplaced"/>
</dbReference>
<evidence type="ECO:0000313" key="5">
    <source>
        <dbReference type="Proteomes" id="UP000887574"/>
    </source>
</evidence>
<sequence>MLVDSSLGFRVQSVAVRGQLYCGDKPAANTLVQLYDEDDGPDPDDMLDKVYTSEDGSFELKGDTMELTNIDPEIRIYHDCAMHLPLCKRNGSLEFPTNTSILALIRQHG</sequence>